<feature type="compositionally biased region" description="Polar residues" evidence="1">
    <location>
        <begin position="150"/>
        <end position="167"/>
    </location>
</feature>
<reference evidence="3" key="1">
    <citation type="submission" date="2022-07" db="EMBL/GenBank/DDBJ databases">
        <title>Phylogenomic reconstructions and comparative analyses of Kickxellomycotina fungi.</title>
        <authorList>
            <person name="Reynolds N.K."/>
            <person name="Stajich J.E."/>
            <person name="Barry K."/>
            <person name="Grigoriev I.V."/>
            <person name="Crous P."/>
            <person name="Smith M.E."/>
        </authorList>
    </citation>
    <scope>NUCLEOTIDE SEQUENCE</scope>
    <source>
        <strain evidence="3">NBRC 100468</strain>
    </source>
</reference>
<dbReference type="OrthoDB" id="2430277at2759"/>
<feature type="compositionally biased region" description="Polar residues" evidence="1">
    <location>
        <begin position="272"/>
        <end position="281"/>
    </location>
</feature>
<evidence type="ECO:0000313" key="3">
    <source>
        <dbReference type="EMBL" id="KAJ1921205.1"/>
    </source>
</evidence>
<feature type="region of interest" description="Disordered" evidence="1">
    <location>
        <begin position="312"/>
        <end position="393"/>
    </location>
</feature>
<dbReference type="EMBL" id="JANBPU010000006">
    <property type="protein sequence ID" value="KAJ1921205.1"/>
    <property type="molecule type" value="Genomic_DNA"/>
</dbReference>
<accession>A0A9W8A2P7</accession>
<dbReference type="SMART" id="SM00246">
    <property type="entry name" value="WH2"/>
    <property type="match status" value="1"/>
</dbReference>
<feature type="compositionally biased region" description="Polar residues" evidence="1">
    <location>
        <begin position="23"/>
        <end position="39"/>
    </location>
</feature>
<evidence type="ECO:0000256" key="1">
    <source>
        <dbReference type="SAM" id="MobiDB-lite"/>
    </source>
</evidence>
<dbReference type="Proteomes" id="UP001150538">
    <property type="component" value="Unassembled WGS sequence"/>
</dbReference>
<feature type="compositionally biased region" description="Pro residues" evidence="1">
    <location>
        <begin position="112"/>
        <end position="125"/>
    </location>
</feature>
<feature type="compositionally biased region" description="Polar residues" evidence="1">
    <location>
        <begin position="362"/>
        <end position="372"/>
    </location>
</feature>
<feature type="region of interest" description="Disordered" evidence="1">
    <location>
        <begin position="1"/>
        <end position="286"/>
    </location>
</feature>
<feature type="compositionally biased region" description="Low complexity" evidence="1">
    <location>
        <begin position="63"/>
        <end position="83"/>
    </location>
</feature>
<gene>
    <name evidence="3" type="primary">VRP1</name>
    <name evidence="3" type="ORF">H4219_000804</name>
</gene>
<dbReference type="InterPro" id="IPR003124">
    <property type="entry name" value="WH2_dom"/>
</dbReference>
<organism evidence="3 4">
    <name type="scientific">Mycoemilia scoparia</name>
    <dbReference type="NCBI Taxonomy" id="417184"/>
    <lineage>
        <taxon>Eukaryota</taxon>
        <taxon>Fungi</taxon>
        <taxon>Fungi incertae sedis</taxon>
        <taxon>Zoopagomycota</taxon>
        <taxon>Kickxellomycotina</taxon>
        <taxon>Kickxellomycetes</taxon>
        <taxon>Kickxellales</taxon>
        <taxon>Kickxellaceae</taxon>
        <taxon>Mycoemilia</taxon>
    </lineage>
</organism>
<evidence type="ECO:0000313" key="4">
    <source>
        <dbReference type="Proteomes" id="UP001150538"/>
    </source>
</evidence>
<feature type="compositionally biased region" description="Polar residues" evidence="1">
    <location>
        <begin position="325"/>
        <end position="344"/>
    </location>
</feature>
<dbReference type="AlphaFoldDB" id="A0A9W8A2P7"/>
<protein>
    <submittedName>
        <fullName evidence="3">Verprolin</fullName>
    </submittedName>
</protein>
<dbReference type="PROSITE" id="PS51082">
    <property type="entry name" value="WH2"/>
    <property type="match status" value="1"/>
</dbReference>
<dbReference type="GO" id="GO:0003779">
    <property type="term" value="F:actin binding"/>
    <property type="evidence" value="ECO:0007669"/>
    <property type="project" value="InterPro"/>
</dbReference>
<keyword evidence="4" id="KW-1185">Reference proteome</keyword>
<name>A0A9W8A2P7_9FUNG</name>
<dbReference type="Pfam" id="PF02205">
    <property type="entry name" value="WH2"/>
    <property type="match status" value="1"/>
</dbReference>
<proteinExistence type="predicted"/>
<evidence type="ECO:0000259" key="2">
    <source>
        <dbReference type="PROSITE" id="PS51082"/>
    </source>
</evidence>
<feature type="domain" description="WH2" evidence="2">
    <location>
        <begin position="3"/>
        <end position="20"/>
    </location>
</feature>
<sequence length="416" mass="43517">MSGRNALLKEIQKGKGLKKVQTNDRSSPVIGNNSKPSGGSNLGYPQPPIPNRVGTKSTNSAQAAAPAAPVPVGISGPPGLGSLFANGMPKLRSGKGIDTGRASQDEPSGSKPVPPSHPPPPPAPPATNAQPSAPKSSSLFRLPFKKSGHSRSQSHSGPTEQAQSANSARHHPPPPPPPPPPRRNPPPPPPPRRNVPPPPPPPPRTLPTSNANNRPQSPVKPALPQQSHIRTLNKPPPPSPPSARTKPTIRPKPTPKPTGLGPKIGERRSASEQHLSQIENGGSNGAAIDVSEGVITERSAGVSALVGKFGSVTLNKKPAPKPPISNFSSPSLHPTNGNRTQRNQAPPPPPPPPPSLPPNPPKNRTNSLSVPSLTEGKWTFHNPDEFPKPPLRTQLLPKEIRYPSGNSTGSCEYSFV</sequence>
<feature type="compositionally biased region" description="Polar residues" evidence="1">
    <location>
        <begin position="206"/>
        <end position="216"/>
    </location>
</feature>
<feature type="compositionally biased region" description="Pro residues" evidence="1">
    <location>
        <begin position="173"/>
        <end position="205"/>
    </location>
</feature>
<feature type="compositionally biased region" description="Pro residues" evidence="1">
    <location>
        <begin position="345"/>
        <end position="361"/>
    </location>
</feature>
<comment type="caution">
    <text evidence="3">The sequence shown here is derived from an EMBL/GenBank/DDBJ whole genome shotgun (WGS) entry which is preliminary data.</text>
</comment>